<evidence type="ECO:0000313" key="3">
    <source>
        <dbReference type="Proteomes" id="UP001595912"/>
    </source>
</evidence>
<accession>A0ABV9WH77</accession>
<proteinExistence type="predicted"/>
<evidence type="ECO:0000256" key="1">
    <source>
        <dbReference type="SAM" id="Phobius"/>
    </source>
</evidence>
<comment type="caution">
    <text evidence="2">The sequence shown here is derived from an EMBL/GenBank/DDBJ whole genome shotgun (WGS) entry which is preliminary data.</text>
</comment>
<gene>
    <name evidence="2" type="ORF">ACFPIJ_58705</name>
</gene>
<sequence>MVTGPGTGTGVLWGLRNNWRPIVLYFLAPVLLLPTVTVAGVMLFMAVGADRTSNTPDSAAVPAQTRAAAMLELFACLRGGPDGCGEFDITVTFLDRISDGRFTYTPLTAIDPGEAVTDEQRRVRIGGLTTAQARAVGTAVARVAPVPDPAGMTVMQAGDQLEAVTFVEQNLRGTVTFARNAGTYRLLSITYRPGSEAGR</sequence>
<name>A0ABV9WH77_9ACTN</name>
<dbReference type="Proteomes" id="UP001595912">
    <property type="component" value="Unassembled WGS sequence"/>
</dbReference>
<keyword evidence="1" id="KW-0472">Membrane</keyword>
<feature type="transmembrane region" description="Helical" evidence="1">
    <location>
        <begin position="22"/>
        <end position="47"/>
    </location>
</feature>
<keyword evidence="1" id="KW-0812">Transmembrane</keyword>
<evidence type="ECO:0000313" key="2">
    <source>
        <dbReference type="EMBL" id="MFC5007627.1"/>
    </source>
</evidence>
<keyword evidence="1" id="KW-1133">Transmembrane helix</keyword>
<keyword evidence="3" id="KW-1185">Reference proteome</keyword>
<protein>
    <submittedName>
        <fullName evidence="2">Uncharacterized protein</fullName>
    </submittedName>
</protein>
<reference evidence="3" key="1">
    <citation type="journal article" date="2019" name="Int. J. Syst. Evol. Microbiol.">
        <title>The Global Catalogue of Microorganisms (GCM) 10K type strain sequencing project: providing services to taxonomists for standard genome sequencing and annotation.</title>
        <authorList>
            <consortium name="The Broad Institute Genomics Platform"/>
            <consortium name="The Broad Institute Genome Sequencing Center for Infectious Disease"/>
            <person name="Wu L."/>
            <person name="Ma J."/>
        </authorList>
    </citation>
    <scope>NUCLEOTIDE SEQUENCE [LARGE SCALE GENOMIC DNA]</scope>
    <source>
        <strain evidence="3">CGMCC 4.7152</strain>
    </source>
</reference>
<dbReference type="RefSeq" id="WP_380128265.1">
    <property type="nucleotide sequence ID" value="NZ_JBHSIU010000130.1"/>
</dbReference>
<organism evidence="2 3">
    <name type="scientific">Dactylosporangium cerinum</name>
    <dbReference type="NCBI Taxonomy" id="1434730"/>
    <lineage>
        <taxon>Bacteria</taxon>
        <taxon>Bacillati</taxon>
        <taxon>Actinomycetota</taxon>
        <taxon>Actinomycetes</taxon>
        <taxon>Micromonosporales</taxon>
        <taxon>Micromonosporaceae</taxon>
        <taxon>Dactylosporangium</taxon>
    </lineage>
</organism>
<dbReference type="EMBL" id="JBHSIU010000130">
    <property type="protein sequence ID" value="MFC5007627.1"/>
    <property type="molecule type" value="Genomic_DNA"/>
</dbReference>